<gene>
    <name evidence="7" type="ORF">SYNPS1DRAFT_13691</name>
</gene>
<keyword evidence="3" id="KW-0256">Endoplasmic reticulum</keyword>
<proteinExistence type="predicted"/>
<evidence type="ECO:0000259" key="6">
    <source>
        <dbReference type="PROSITE" id="PS50076"/>
    </source>
</evidence>
<dbReference type="InterPro" id="IPR019734">
    <property type="entry name" value="TPR_rpt"/>
</dbReference>
<dbReference type="SMART" id="SM00028">
    <property type="entry name" value="TPR"/>
    <property type="match status" value="4"/>
</dbReference>
<sequence>MLVPAVQASTDEGGTGEQSFDALIASADAHADAGRLRAALDKYEEAAHKEPANYLGHWKCAITRVALGNTAHVLEELGRVLELNPKFGEASSLHRARQYAKSGEFTHAKADIESIEKEQQEGDGAGQLGDISELEALGKAVEAKDHGECIKQATKLQQIASNMASVRRTRARCYLALGDGEHAVNDLSRAVALEPEDAETQLLTARLKYFALDSQMVAIAHVKQCLHFDPEHKECKALFRKLKKLDKEIKKATEEAGSKKWSAAMRKVAGPVGKPEAGLGHQVEEEMNRLEEEFGVKDKMPRKLYARLASIACQGYAELKLADKALRWCSDAIKHDPDNVDAYIARGDMYLQKEQPDEAMDDFNAVKDKTDGGDHRIRERISRTSRLQAKASRRDYYKILGVPRDASKREIKKAYRKLAQEWHPDTYRGDLPAEKVEAKMSELNIAYAVLSDDDKRAQFDQGVDPEDPHGHAGGGGGGGGQQYHFQQGHGFGGGNPFEFFFGSNQGNFRWDL</sequence>
<dbReference type="Gene3D" id="1.25.40.10">
    <property type="entry name" value="Tetratricopeptide repeat domain"/>
    <property type="match status" value="1"/>
</dbReference>
<evidence type="ECO:0000256" key="2">
    <source>
        <dbReference type="ARBA" id="ARBA00022729"/>
    </source>
</evidence>
<dbReference type="CDD" id="cd06257">
    <property type="entry name" value="DnaJ"/>
    <property type="match status" value="1"/>
</dbReference>
<dbReference type="SMART" id="SM00271">
    <property type="entry name" value="DnaJ"/>
    <property type="match status" value="1"/>
</dbReference>
<dbReference type="PANTHER" id="PTHR44140">
    <property type="entry name" value="LD25575P"/>
    <property type="match status" value="1"/>
</dbReference>
<evidence type="ECO:0000256" key="5">
    <source>
        <dbReference type="SAM" id="MobiDB-lite"/>
    </source>
</evidence>
<dbReference type="SUPFAM" id="SSF48452">
    <property type="entry name" value="TPR-like"/>
    <property type="match status" value="2"/>
</dbReference>
<dbReference type="InterPro" id="IPR051727">
    <property type="entry name" value="DnaJ_C3_Co-chaperones"/>
</dbReference>
<keyword evidence="2" id="KW-0732">Signal</keyword>
<dbReference type="GO" id="GO:0034975">
    <property type="term" value="P:protein folding in endoplasmic reticulum"/>
    <property type="evidence" value="ECO:0007669"/>
    <property type="project" value="TreeGrafter"/>
</dbReference>
<evidence type="ECO:0000256" key="1">
    <source>
        <dbReference type="ARBA" id="ARBA00004240"/>
    </source>
</evidence>
<organism evidence="7 8">
    <name type="scientific">Syncephalis pseudoplumigaleata</name>
    <dbReference type="NCBI Taxonomy" id="1712513"/>
    <lineage>
        <taxon>Eukaryota</taxon>
        <taxon>Fungi</taxon>
        <taxon>Fungi incertae sedis</taxon>
        <taxon>Zoopagomycota</taxon>
        <taxon>Zoopagomycotina</taxon>
        <taxon>Zoopagomycetes</taxon>
        <taxon>Zoopagales</taxon>
        <taxon>Piptocephalidaceae</taxon>
        <taxon>Syncephalis</taxon>
    </lineage>
</organism>
<name>A0A4P9Z316_9FUNG</name>
<evidence type="ECO:0000256" key="3">
    <source>
        <dbReference type="ARBA" id="ARBA00022824"/>
    </source>
</evidence>
<dbReference type="InterPro" id="IPR036869">
    <property type="entry name" value="J_dom_sf"/>
</dbReference>
<dbReference type="PRINTS" id="PR00625">
    <property type="entry name" value="JDOMAIN"/>
</dbReference>
<evidence type="ECO:0000313" key="7">
    <source>
        <dbReference type="EMBL" id="RKP26785.1"/>
    </source>
</evidence>
<dbReference type="InterPro" id="IPR001623">
    <property type="entry name" value="DnaJ_domain"/>
</dbReference>
<dbReference type="PROSITE" id="PS50005">
    <property type="entry name" value="TPR"/>
    <property type="match status" value="1"/>
</dbReference>
<dbReference type="Pfam" id="PF00226">
    <property type="entry name" value="DnaJ"/>
    <property type="match status" value="1"/>
</dbReference>
<evidence type="ECO:0000256" key="4">
    <source>
        <dbReference type="PROSITE-ProRule" id="PRU00339"/>
    </source>
</evidence>
<dbReference type="Gene3D" id="1.10.287.110">
    <property type="entry name" value="DnaJ domain"/>
    <property type="match status" value="1"/>
</dbReference>
<evidence type="ECO:0000313" key="8">
    <source>
        <dbReference type="Proteomes" id="UP000278143"/>
    </source>
</evidence>
<feature type="domain" description="J" evidence="6">
    <location>
        <begin position="395"/>
        <end position="463"/>
    </location>
</feature>
<dbReference type="Proteomes" id="UP000278143">
    <property type="component" value="Unassembled WGS sequence"/>
</dbReference>
<dbReference type="EMBL" id="KZ989335">
    <property type="protein sequence ID" value="RKP26785.1"/>
    <property type="molecule type" value="Genomic_DNA"/>
</dbReference>
<dbReference type="PROSITE" id="PS50076">
    <property type="entry name" value="DNAJ_2"/>
    <property type="match status" value="1"/>
</dbReference>
<dbReference type="GO" id="GO:0051787">
    <property type="term" value="F:misfolded protein binding"/>
    <property type="evidence" value="ECO:0007669"/>
    <property type="project" value="TreeGrafter"/>
</dbReference>
<dbReference type="PANTHER" id="PTHR44140:SF2">
    <property type="entry name" value="LD25575P"/>
    <property type="match status" value="1"/>
</dbReference>
<dbReference type="GO" id="GO:0051087">
    <property type="term" value="F:protein-folding chaperone binding"/>
    <property type="evidence" value="ECO:0007669"/>
    <property type="project" value="TreeGrafter"/>
</dbReference>
<dbReference type="Pfam" id="PF13431">
    <property type="entry name" value="TPR_17"/>
    <property type="match status" value="1"/>
</dbReference>
<comment type="subcellular location">
    <subcellularLocation>
        <location evidence="1">Endoplasmic reticulum</location>
    </subcellularLocation>
</comment>
<dbReference type="SUPFAM" id="SSF46565">
    <property type="entry name" value="Chaperone J-domain"/>
    <property type="match status" value="1"/>
</dbReference>
<keyword evidence="8" id="KW-1185">Reference proteome</keyword>
<accession>A0A4P9Z316</accession>
<protein>
    <recommendedName>
        <fullName evidence="6">J domain-containing protein</fullName>
    </recommendedName>
</protein>
<feature type="repeat" description="TPR" evidence="4">
    <location>
        <begin position="164"/>
        <end position="197"/>
    </location>
</feature>
<dbReference type="OrthoDB" id="1726119at2759"/>
<keyword evidence="4" id="KW-0802">TPR repeat</keyword>
<reference evidence="8" key="1">
    <citation type="journal article" date="2018" name="Nat. Microbiol.">
        <title>Leveraging single-cell genomics to expand the fungal tree of life.</title>
        <authorList>
            <person name="Ahrendt S.R."/>
            <person name="Quandt C.A."/>
            <person name="Ciobanu D."/>
            <person name="Clum A."/>
            <person name="Salamov A."/>
            <person name="Andreopoulos B."/>
            <person name="Cheng J.F."/>
            <person name="Woyke T."/>
            <person name="Pelin A."/>
            <person name="Henrissat B."/>
            <person name="Reynolds N.K."/>
            <person name="Benny G.L."/>
            <person name="Smith M.E."/>
            <person name="James T.Y."/>
            <person name="Grigoriev I.V."/>
        </authorList>
    </citation>
    <scope>NUCLEOTIDE SEQUENCE [LARGE SCALE GENOMIC DNA]</scope>
    <source>
        <strain evidence="8">Benny S71-1</strain>
    </source>
</reference>
<dbReference type="InterPro" id="IPR011990">
    <property type="entry name" value="TPR-like_helical_dom_sf"/>
</dbReference>
<dbReference type="AlphaFoldDB" id="A0A4P9Z316"/>
<feature type="region of interest" description="Disordered" evidence="5">
    <location>
        <begin position="458"/>
        <end position="488"/>
    </location>
</feature>
<dbReference type="GO" id="GO:0005783">
    <property type="term" value="C:endoplasmic reticulum"/>
    <property type="evidence" value="ECO:0007669"/>
    <property type="project" value="UniProtKB-SubCell"/>
</dbReference>
<feature type="compositionally biased region" description="Gly residues" evidence="5">
    <location>
        <begin position="471"/>
        <end position="481"/>
    </location>
</feature>